<gene>
    <name evidence="1" type="ORF">EG242_12980</name>
</gene>
<evidence type="ECO:0000313" key="2">
    <source>
        <dbReference type="Proteomes" id="UP000268372"/>
    </source>
</evidence>
<proteinExistence type="predicted"/>
<protein>
    <submittedName>
        <fullName evidence="1">Uncharacterized protein</fullName>
    </submittedName>
</protein>
<name>A0A3P1AQD5_9FLAO</name>
<dbReference type="AlphaFoldDB" id="A0A3P1AQD5"/>
<dbReference type="RefSeq" id="WP_124900292.1">
    <property type="nucleotide sequence ID" value="NZ_RQTJ01000037.1"/>
</dbReference>
<comment type="caution">
    <text evidence="1">The sequence shown here is derived from an EMBL/GenBank/DDBJ whole genome shotgun (WGS) entry which is preliminary data.</text>
</comment>
<reference evidence="1 2" key="1">
    <citation type="submission" date="2018-11" db="EMBL/GenBank/DDBJ databases">
        <title>Flavobacterium sp. nov., YIM 102796 draft genome.</title>
        <authorList>
            <person name="Li G."/>
            <person name="Jiang Y."/>
        </authorList>
    </citation>
    <scope>NUCLEOTIDE SEQUENCE [LARGE SCALE GENOMIC DNA]</scope>
    <source>
        <strain evidence="1 2">YIM 102796</strain>
    </source>
</reference>
<sequence length="112" mass="12999">MISEGGMSEGYAEILIGIFNKLYKGEEFKRTLGAPLLDDLLNNILNDYKVERLKIALLGLRKHLDYRKLKNESKLNVVYDKYFHIVETNNISDGFQEYINETHSALLNEINF</sequence>
<keyword evidence="2" id="KW-1185">Reference proteome</keyword>
<dbReference type="EMBL" id="RQTJ01000037">
    <property type="protein sequence ID" value="RRA91176.1"/>
    <property type="molecule type" value="Genomic_DNA"/>
</dbReference>
<evidence type="ECO:0000313" key="1">
    <source>
        <dbReference type="EMBL" id="RRA91176.1"/>
    </source>
</evidence>
<accession>A0A3P1AQD5</accession>
<dbReference type="Proteomes" id="UP000268372">
    <property type="component" value="Unassembled WGS sequence"/>
</dbReference>
<organism evidence="1 2">
    <name type="scientific">Paenimyroides viscosum</name>
    <dbReference type="NCBI Taxonomy" id="2488729"/>
    <lineage>
        <taxon>Bacteria</taxon>
        <taxon>Pseudomonadati</taxon>
        <taxon>Bacteroidota</taxon>
        <taxon>Flavobacteriia</taxon>
        <taxon>Flavobacteriales</taxon>
        <taxon>Flavobacteriaceae</taxon>
        <taxon>Paenimyroides</taxon>
    </lineage>
</organism>